<sequence length="148" mass="16553">MGIFDTVEHPATFMHCKMRMNDLHVQSLVSWNDGEDGEIVIIIDSGNSDGGNRKKRGVLKSEKVRRRRVNTGMSCGLQHCLSTTAVRVCPLLATSLTLALSIISASISGGWWHKGWRIRLEKMYRNHTVLDLSSSLPPQPRPDESRKA</sequence>
<reference evidence="1 2" key="1">
    <citation type="journal article" date="2021" name="Elife">
        <title>Chloroplast acquisition without the gene transfer in kleptoplastic sea slugs, Plakobranchus ocellatus.</title>
        <authorList>
            <person name="Maeda T."/>
            <person name="Takahashi S."/>
            <person name="Yoshida T."/>
            <person name="Shimamura S."/>
            <person name="Takaki Y."/>
            <person name="Nagai Y."/>
            <person name="Toyoda A."/>
            <person name="Suzuki Y."/>
            <person name="Arimoto A."/>
            <person name="Ishii H."/>
            <person name="Satoh N."/>
            <person name="Nishiyama T."/>
            <person name="Hasebe M."/>
            <person name="Maruyama T."/>
            <person name="Minagawa J."/>
            <person name="Obokata J."/>
            <person name="Shigenobu S."/>
        </authorList>
    </citation>
    <scope>NUCLEOTIDE SEQUENCE [LARGE SCALE GENOMIC DNA]</scope>
</reference>
<accession>A0AAV4DL02</accession>
<name>A0AAV4DL02_9GAST</name>
<keyword evidence="2" id="KW-1185">Reference proteome</keyword>
<proteinExistence type="predicted"/>
<organism evidence="1 2">
    <name type="scientific">Plakobranchus ocellatus</name>
    <dbReference type="NCBI Taxonomy" id="259542"/>
    <lineage>
        <taxon>Eukaryota</taxon>
        <taxon>Metazoa</taxon>
        <taxon>Spiralia</taxon>
        <taxon>Lophotrochozoa</taxon>
        <taxon>Mollusca</taxon>
        <taxon>Gastropoda</taxon>
        <taxon>Heterobranchia</taxon>
        <taxon>Euthyneura</taxon>
        <taxon>Panpulmonata</taxon>
        <taxon>Sacoglossa</taxon>
        <taxon>Placobranchoidea</taxon>
        <taxon>Plakobranchidae</taxon>
        <taxon>Plakobranchus</taxon>
    </lineage>
</organism>
<dbReference type="Proteomes" id="UP000735302">
    <property type="component" value="Unassembled WGS sequence"/>
</dbReference>
<evidence type="ECO:0000313" key="1">
    <source>
        <dbReference type="EMBL" id="GFO44551.1"/>
    </source>
</evidence>
<gene>
    <name evidence="1" type="ORF">PoB_007105600</name>
</gene>
<dbReference type="EMBL" id="BLXT01007956">
    <property type="protein sequence ID" value="GFO44551.1"/>
    <property type="molecule type" value="Genomic_DNA"/>
</dbReference>
<evidence type="ECO:0000313" key="2">
    <source>
        <dbReference type="Proteomes" id="UP000735302"/>
    </source>
</evidence>
<dbReference type="AlphaFoldDB" id="A0AAV4DL02"/>
<protein>
    <submittedName>
        <fullName evidence="1">Uncharacterized protein</fullName>
    </submittedName>
</protein>
<comment type="caution">
    <text evidence="1">The sequence shown here is derived from an EMBL/GenBank/DDBJ whole genome shotgun (WGS) entry which is preliminary data.</text>
</comment>